<dbReference type="InterPro" id="IPR012763">
    <property type="entry name" value="DNA_pol_III_sug/sutau_N"/>
</dbReference>
<feature type="compositionally biased region" description="Low complexity" evidence="12">
    <location>
        <begin position="438"/>
        <end position="455"/>
    </location>
</feature>
<dbReference type="Pfam" id="PF12169">
    <property type="entry name" value="DNA_pol3_gamma3"/>
    <property type="match status" value="1"/>
</dbReference>
<dbReference type="SUPFAM" id="SSF52540">
    <property type="entry name" value="P-loop containing nucleoside triphosphate hydrolases"/>
    <property type="match status" value="1"/>
</dbReference>
<protein>
    <recommendedName>
        <fullName evidence="11">DNA polymerase III subunit gamma/tau</fullName>
        <ecNumber evidence="11">2.7.7.7</ecNumber>
    </recommendedName>
</protein>
<evidence type="ECO:0000313" key="14">
    <source>
        <dbReference type="EMBL" id="MDR5898572.1"/>
    </source>
</evidence>
<dbReference type="RefSeq" id="WP_309655486.1">
    <property type="nucleotide sequence ID" value="NZ_JARWAN010000007.1"/>
</dbReference>
<evidence type="ECO:0000256" key="11">
    <source>
        <dbReference type="RuleBase" id="RU364063"/>
    </source>
</evidence>
<keyword evidence="6 11" id="KW-0547">Nucleotide-binding</keyword>
<dbReference type="InterPro" id="IPR045085">
    <property type="entry name" value="HLD_clamp_pol_III_gamma_tau"/>
</dbReference>
<feature type="compositionally biased region" description="Pro residues" evidence="12">
    <location>
        <begin position="428"/>
        <end position="437"/>
    </location>
</feature>
<dbReference type="CDD" id="cd00009">
    <property type="entry name" value="AAA"/>
    <property type="match status" value="1"/>
</dbReference>
<comment type="catalytic activity">
    <reaction evidence="10 11">
        <text>DNA(n) + a 2'-deoxyribonucleoside 5'-triphosphate = DNA(n+1) + diphosphate</text>
        <dbReference type="Rhea" id="RHEA:22508"/>
        <dbReference type="Rhea" id="RHEA-COMP:17339"/>
        <dbReference type="Rhea" id="RHEA-COMP:17340"/>
        <dbReference type="ChEBI" id="CHEBI:33019"/>
        <dbReference type="ChEBI" id="CHEBI:61560"/>
        <dbReference type="ChEBI" id="CHEBI:173112"/>
        <dbReference type="EC" id="2.7.7.7"/>
    </reaction>
</comment>
<dbReference type="InterPro" id="IPR038249">
    <property type="entry name" value="PolIII_tau_V_sf"/>
</dbReference>
<evidence type="ECO:0000256" key="9">
    <source>
        <dbReference type="ARBA" id="ARBA00022932"/>
    </source>
</evidence>
<dbReference type="PANTHER" id="PTHR11669:SF0">
    <property type="entry name" value="PROTEIN STICHEL-LIKE 2"/>
    <property type="match status" value="1"/>
</dbReference>
<dbReference type="Gene3D" id="3.30.300.150">
    <property type="entry name" value="DNA polymerase III, tau subunit, domain V"/>
    <property type="match status" value="1"/>
</dbReference>
<evidence type="ECO:0000256" key="3">
    <source>
        <dbReference type="ARBA" id="ARBA00022695"/>
    </source>
</evidence>
<feature type="compositionally biased region" description="Low complexity" evidence="12">
    <location>
        <begin position="382"/>
        <end position="402"/>
    </location>
</feature>
<dbReference type="InterPro" id="IPR003593">
    <property type="entry name" value="AAA+_ATPase"/>
</dbReference>
<feature type="domain" description="AAA+ ATPase" evidence="13">
    <location>
        <begin position="37"/>
        <end position="200"/>
    </location>
</feature>
<dbReference type="SUPFAM" id="SSF48019">
    <property type="entry name" value="post-AAA+ oligomerization domain-like"/>
    <property type="match status" value="1"/>
</dbReference>
<dbReference type="SMART" id="SM00382">
    <property type="entry name" value="AAA"/>
    <property type="match status" value="1"/>
</dbReference>
<keyword evidence="15" id="KW-1185">Reference proteome</keyword>
<dbReference type="GO" id="GO:0003887">
    <property type="term" value="F:DNA-directed DNA polymerase activity"/>
    <property type="evidence" value="ECO:0007669"/>
    <property type="project" value="UniProtKB-EC"/>
</dbReference>
<comment type="function">
    <text evidence="11">DNA polymerase III is a complex, multichain enzyme responsible for most of the replicative synthesis in bacteria. This DNA polymerase also exhibits 3' to 5' exonuclease activity.</text>
</comment>
<dbReference type="Pfam" id="PF22608">
    <property type="entry name" value="DNAX_ATPase_lid"/>
    <property type="match status" value="1"/>
</dbReference>
<evidence type="ECO:0000256" key="10">
    <source>
        <dbReference type="ARBA" id="ARBA00049244"/>
    </source>
</evidence>
<keyword evidence="9 11" id="KW-0239">DNA-directed DNA polymerase</keyword>
<dbReference type="NCBIfam" id="TIGR02397">
    <property type="entry name" value="dnaX_nterm"/>
    <property type="match status" value="1"/>
</dbReference>
<comment type="caution">
    <text evidence="14">The sequence shown here is derived from an EMBL/GenBank/DDBJ whole genome shotgun (WGS) entry which is preliminary data.</text>
</comment>
<evidence type="ECO:0000256" key="12">
    <source>
        <dbReference type="SAM" id="MobiDB-lite"/>
    </source>
</evidence>
<feature type="compositionally biased region" description="Pro residues" evidence="12">
    <location>
        <begin position="403"/>
        <end position="421"/>
    </location>
</feature>
<dbReference type="Gene3D" id="1.20.272.10">
    <property type="match status" value="1"/>
</dbReference>
<comment type="similarity">
    <text evidence="1 11">Belongs to the DnaX/STICHEL family.</text>
</comment>
<sequence length="617" mass="67081">MSYQVLARKWRPRTFHELVGQAHVQRALVNALDQGRLHHAYLFTGTRGVGKTTLARILAKCLNCTANGRGDEGVTSVPCGECDSCRAIDEGRFVDLIEVDAASRTKVEDTRELLDNVQYAPTQGRYKVYLIDEVHMLSTSSFNALLKTLEEPPPHVKFLLATTDPHKLPPTVLSRCLQFTLKHMPPERVVEHLQHVLTAEGVAFEDSALWLLGKAAEGSMRDAMSLTDQAIAFGQGEVRHGDVAAMLGTLDHRHVLALVEALAEVDVARLLSEVAQLAEQGPDFAAVLDDITAILHRLAVAQMVPDAVDNSHGDRETVLALASRFTAEDVQLYYQIGIQGRGDMVHAPDLRSALEMTLLRMLAFRPQGVPKPPQTPLPLTPQPQEVSPQQAPAESAASAPAPTEAPPPSSEPPNQSEPPPWGDEVSTPPEPLLPEPAPEAASETVPESQVEPPTASEREAPPEPPPIVSSAPPEPAKPSQQGDSGRLNHDKWLAMFDSLGLGGLTRNLAANCQCESDDGKTLVLRLAPSQAAMQAEIHQTRIAKALSAQGIERQVAFHVEALDTSEETPQQREERQAQERHAHAIDTLSRDPHIQKLQQAFGAKLIESSIKPAHLSR</sequence>
<keyword evidence="8 11" id="KW-0067">ATP-binding</keyword>
<evidence type="ECO:0000256" key="6">
    <source>
        <dbReference type="ARBA" id="ARBA00022741"/>
    </source>
</evidence>
<dbReference type="InterPro" id="IPR022754">
    <property type="entry name" value="DNA_pol_III_gamma-3"/>
</dbReference>
<keyword evidence="2 11" id="KW-0808">Transferase</keyword>
<evidence type="ECO:0000259" key="13">
    <source>
        <dbReference type="SMART" id="SM00382"/>
    </source>
</evidence>
<dbReference type="PANTHER" id="PTHR11669">
    <property type="entry name" value="REPLICATION FACTOR C / DNA POLYMERASE III GAMMA-TAU SUBUNIT"/>
    <property type="match status" value="1"/>
</dbReference>
<accession>A0ABU1H4J3</accession>
<evidence type="ECO:0000256" key="5">
    <source>
        <dbReference type="ARBA" id="ARBA00022723"/>
    </source>
</evidence>
<dbReference type="EMBL" id="JARWAN010000007">
    <property type="protein sequence ID" value="MDR5898572.1"/>
    <property type="molecule type" value="Genomic_DNA"/>
</dbReference>
<evidence type="ECO:0000256" key="1">
    <source>
        <dbReference type="ARBA" id="ARBA00006360"/>
    </source>
</evidence>
<dbReference type="Proteomes" id="UP001254564">
    <property type="component" value="Unassembled WGS sequence"/>
</dbReference>
<dbReference type="InterPro" id="IPR008921">
    <property type="entry name" value="DNA_pol3_clamp-load_cplx_C"/>
</dbReference>
<reference evidence="14 15" key="1">
    <citation type="submission" date="2023-04" db="EMBL/GenBank/DDBJ databases">
        <title>A long-awaited taxogenomic arrangement of the family Halomonadaceae.</title>
        <authorList>
            <person name="De La Haba R."/>
            <person name="Chuvochina M."/>
            <person name="Wittouck S."/>
            <person name="Arahal D.R."/>
            <person name="Sanchez-Porro C."/>
            <person name="Hugenholtz P."/>
            <person name="Ventosa A."/>
        </authorList>
    </citation>
    <scope>NUCLEOTIDE SEQUENCE [LARGE SCALE GENOMIC DNA]</scope>
    <source>
        <strain evidence="14 15">DSM 21020</strain>
    </source>
</reference>
<feature type="compositionally biased region" description="Basic and acidic residues" evidence="12">
    <location>
        <begin position="569"/>
        <end position="593"/>
    </location>
</feature>
<keyword evidence="4 11" id="KW-0235">DNA replication</keyword>
<evidence type="ECO:0000256" key="2">
    <source>
        <dbReference type="ARBA" id="ARBA00022679"/>
    </source>
</evidence>
<feature type="compositionally biased region" description="Pro residues" evidence="12">
    <location>
        <begin position="462"/>
        <end position="476"/>
    </location>
</feature>
<evidence type="ECO:0000256" key="7">
    <source>
        <dbReference type="ARBA" id="ARBA00022833"/>
    </source>
</evidence>
<dbReference type="NCBIfam" id="NF005942">
    <property type="entry name" value="PRK07994.1"/>
    <property type="match status" value="1"/>
</dbReference>
<evidence type="ECO:0000256" key="4">
    <source>
        <dbReference type="ARBA" id="ARBA00022705"/>
    </source>
</evidence>
<keyword evidence="5" id="KW-0479">Metal-binding</keyword>
<organism evidence="14 15">
    <name type="scientific">Vreelandella vilamensis</name>
    <dbReference type="NCBI Taxonomy" id="531309"/>
    <lineage>
        <taxon>Bacteria</taxon>
        <taxon>Pseudomonadati</taxon>
        <taxon>Pseudomonadota</taxon>
        <taxon>Gammaproteobacteria</taxon>
        <taxon>Oceanospirillales</taxon>
        <taxon>Halomonadaceae</taxon>
        <taxon>Vreelandella</taxon>
    </lineage>
</organism>
<feature type="compositionally biased region" description="Pro residues" evidence="12">
    <location>
        <begin position="369"/>
        <end position="381"/>
    </location>
</feature>
<feature type="region of interest" description="Disordered" evidence="12">
    <location>
        <begin position="564"/>
        <end position="593"/>
    </location>
</feature>
<dbReference type="CDD" id="cd18137">
    <property type="entry name" value="HLD_clamp_pol_III_gamma_tau"/>
    <property type="match status" value="1"/>
</dbReference>
<dbReference type="InterPro" id="IPR021029">
    <property type="entry name" value="DNA_pol_III_tau_dom-5"/>
</dbReference>
<keyword evidence="7" id="KW-0862">Zinc</keyword>
<dbReference type="InterPro" id="IPR027417">
    <property type="entry name" value="P-loop_NTPase"/>
</dbReference>
<dbReference type="Gene3D" id="3.40.50.300">
    <property type="entry name" value="P-loop containing nucleotide triphosphate hydrolases"/>
    <property type="match status" value="1"/>
</dbReference>
<comment type="subunit">
    <text evidence="11">DNA polymerase III contains a core (composed of alpha, epsilon and theta chains) that associates with a tau subunit. This core dimerizes to form the POLIII' complex. PolIII' associates with the gamma complex (composed of gamma, delta, delta', psi and chi chains) and with the beta chain to form the complete DNA polymerase III complex.</text>
</comment>
<evidence type="ECO:0000256" key="8">
    <source>
        <dbReference type="ARBA" id="ARBA00022840"/>
    </source>
</evidence>
<gene>
    <name evidence="11 14" type="primary">dnaX</name>
    <name evidence="14" type="ORF">QC823_06170</name>
</gene>
<name>A0ABU1H4J3_9GAMM</name>
<feature type="region of interest" description="Disordered" evidence="12">
    <location>
        <begin position="366"/>
        <end position="487"/>
    </location>
</feature>
<dbReference type="Pfam" id="PF12170">
    <property type="entry name" value="DNA_pol3_tau_5"/>
    <property type="match status" value="1"/>
</dbReference>
<dbReference type="Gene3D" id="1.10.8.60">
    <property type="match status" value="1"/>
</dbReference>
<dbReference type="EC" id="2.7.7.7" evidence="11"/>
<proteinExistence type="inferred from homology"/>
<evidence type="ECO:0000313" key="15">
    <source>
        <dbReference type="Proteomes" id="UP001254564"/>
    </source>
</evidence>
<keyword evidence="3 11" id="KW-0548">Nucleotidyltransferase</keyword>
<dbReference type="InterPro" id="IPR050238">
    <property type="entry name" value="DNA_Rep/Repair_Clamp_Loader"/>
</dbReference>
<dbReference type="NCBIfam" id="NF004046">
    <property type="entry name" value="PRK05563.1"/>
    <property type="match status" value="1"/>
</dbReference>
<dbReference type="Pfam" id="PF13177">
    <property type="entry name" value="DNA_pol3_delta2"/>
    <property type="match status" value="1"/>
</dbReference>